<evidence type="ECO:0000313" key="1">
    <source>
        <dbReference type="EMBL" id="MBW47375.1"/>
    </source>
</evidence>
<dbReference type="AlphaFoldDB" id="A0A2M4B2U0"/>
<protein>
    <submittedName>
        <fullName evidence="1">Putative secreted protein</fullName>
    </submittedName>
</protein>
<organism evidence="1">
    <name type="scientific">Anopheles triannulatus</name>
    <dbReference type="NCBI Taxonomy" id="58253"/>
    <lineage>
        <taxon>Eukaryota</taxon>
        <taxon>Metazoa</taxon>
        <taxon>Ecdysozoa</taxon>
        <taxon>Arthropoda</taxon>
        <taxon>Hexapoda</taxon>
        <taxon>Insecta</taxon>
        <taxon>Pterygota</taxon>
        <taxon>Neoptera</taxon>
        <taxon>Endopterygota</taxon>
        <taxon>Diptera</taxon>
        <taxon>Nematocera</taxon>
        <taxon>Culicoidea</taxon>
        <taxon>Culicidae</taxon>
        <taxon>Anophelinae</taxon>
        <taxon>Anopheles</taxon>
    </lineage>
</organism>
<proteinExistence type="predicted"/>
<reference evidence="1" key="1">
    <citation type="submission" date="2018-01" db="EMBL/GenBank/DDBJ databases">
        <title>An insight into the sialome of Amazonian anophelines.</title>
        <authorList>
            <person name="Ribeiro J.M."/>
            <person name="Scarpassa V."/>
            <person name="Calvo E."/>
        </authorList>
    </citation>
    <scope>NUCLEOTIDE SEQUENCE</scope>
    <source>
        <tissue evidence="1">Salivary glands</tissue>
    </source>
</reference>
<sequence>MWPGHGLQAKPATAAVCGVFWRVCVCVWSYREFSFILLVGSPPPLAKTDDTAGIVTAMQRTGNSCTST</sequence>
<accession>A0A2M4B2U0</accession>
<dbReference type="EMBL" id="GGFK01014054">
    <property type="protein sequence ID" value="MBW47375.1"/>
    <property type="molecule type" value="Transcribed_RNA"/>
</dbReference>
<name>A0A2M4B2U0_9DIPT</name>